<feature type="binding site" evidence="2">
    <location>
        <position position="407"/>
    </location>
    <ligand>
        <name>L-glutamate</name>
        <dbReference type="ChEBI" id="CHEBI:29985"/>
    </ligand>
</feature>
<proteinExistence type="predicted"/>
<dbReference type="Proteomes" id="UP000469559">
    <property type="component" value="Unassembled WGS sequence"/>
</dbReference>
<dbReference type="SUPFAM" id="SSF56235">
    <property type="entry name" value="N-terminal nucleophile aminohydrolases (Ntn hydrolases)"/>
    <property type="match status" value="1"/>
</dbReference>
<sequence>MFSPLFLLALSALAFAYPKPICDGANGAVASESKVCSQIGIDVLKDGGNAADALVSQQFCVGVIGMYHSGVGGGGFMTVRSPKGEYEFIDFREMAPGAAFESMYSSDINLSLYGGLASGVPGELRGLEHLHKKYGSKPWKQLLQPAIKVARDGQEVTADLVRYIASTTNNSFLTTDPAWALDFAPNGTLVKLGDTLYRKRYAKTLEAIAEHGPNAFYYGHIANATINALQSTGGSMSLSDLANYNIKIRPASNITYRGYKITSGSAPSSGAVVLSALKIVEGYDMSTPSLLNLSTHYLDEAMKFGYGQRTELGDPTFVTNITAYQQRMYSEKTAEEVRSLIEANGVLSNQAYNPSNYDILSDDGTSAAVTADKSGLTIAITSTVNTLFGSRVMVPETGVIMNNEMNDFSVPGTTNAFGFTASPANFIRPFKRPFSSISPSIVEYPDGSHLWHVLDQNMTSAQALAQPRMHDQLSGVVSFEYGDQDVQGYNNETTAFFVQIGANVSFVAPGQTTAQALRRLANGTFEAASEPRQENSDQNLSRNPLLKAVGNSLSKNHHHNKEPRLLSNTKNLFITSKKHPRNRQHAFSPLLIPTITTMASEPQALTLNRPDLLIRAPPTPRTFTPSTHSHLAIDIDILPTPDHKGLGVFARLDIPPGSVILYERALLILPSTSTSMDSESPDPLDAVVERLGKGEREVFGGLCGYSGGNRRKGGESGGGSGGEREGESANRAILGTNGFSVMGGAGTGVFGVAARINHSCVPNCWFEWRELPVEVEAGDAGERGERAGGLLVWNSWALMEGEELTIDYGHKSGVNGALRNWYGFVCACGACTDGESDDEMDGNGDGDVDEDKDEKYGVVEMLKERDGKIDIDRNLSML</sequence>
<feature type="signal peptide" evidence="4">
    <location>
        <begin position="1"/>
        <end position="16"/>
    </location>
</feature>
<keyword evidence="3" id="KW-0808">Transferase</keyword>
<reference evidence="6 7" key="1">
    <citation type="submission" date="2018-05" db="EMBL/GenBank/DDBJ databases">
        <title>Whole genome sequencing for identification of molecular markers to develop diagnostic detection tools for the regulated plant pathogen Lachnellula willkommii.</title>
        <authorList>
            <person name="Giroux E."/>
            <person name="Bilodeau G."/>
        </authorList>
    </citation>
    <scope>NUCLEOTIDE SEQUENCE [LARGE SCALE GENOMIC DNA]</scope>
    <source>
        <strain evidence="6 7">CBS 203.66</strain>
    </source>
</reference>
<dbReference type="CDD" id="cd20071">
    <property type="entry name" value="SET_SMYD"/>
    <property type="match status" value="1"/>
</dbReference>
<name>A0A8T9BD87_9HELO</name>
<dbReference type="PROSITE" id="PS50280">
    <property type="entry name" value="SET"/>
    <property type="match status" value="1"/>
</dbReference>
<comment type="catalytic activity">
    <reaction evidence="3">
        <text>an N-terminal (5-L-glutamyl)-[peptide] + an alpha-amino acid = 5-L-glutamyl amino acid + an N-terminal L-alpha-aminoacyl-[peptide]</text>
        <dbReference type="Rhea" id="RHEA:23904"/>
        <dbReference type="Rhea" id="RHEA-COMP:9780"/>
        <dbReference type="Rhea" id="RHEA-COMP:9795"/>
        <dbReference type="ChEBI" id="CHEBI:77644"/>
        <dbReference type="ChEBI" id="CHEBI:78597"/>
        <dbReference type="ChEBI" id="CHEBI:78599"/>
        <dbReference type="ChEBI" id="CHEBI:78608"/>
        <dbReference type="EC" id="2.3.2.2"/>
    </reaction>
</comment>
<dbReference type="GO" id="GO:0036374">
    <property type="term" value="F:glutathione hydrolase activity"/>
    <property type="evidence" value="ECO:0007669"/>
    <property type="project" value="UniProtKB-UniRule"/>
</dbReference>
<comment type="caution">
    <text evidence="6">The sequence shown here is derived from an EMBL/GenBank/DDBJ whole genome shotgun (WGS) entry which is preliminary data.</text>
</comment>
<feature type="binding site" evidence="2">
    <location>
        <position position="92"/>
    </location>
    <ligand>
        <name>L-glutamate</name>
        <dbReference type="ChEBI" id="CHEBI:29985"/>
    </ligand>
</feature>
<dbReference type="InterPro" id="IPR043138">
    <property type="entry name" value="GGT_lsub"/>
</dbReference>
<dbReference type="Gene3D" id="2.170.270.10">
    <property type="entry name" value="SET domain"/>
    <property type="match status" value="1"/>
</dbReference>
<dbReference type="Pfam" id="PF01019">
    <property type="entry name" value="G_glu_transpept"/>
    <property type="match status" value="1"/>
</dbReference>
<dbReference type="Pfam" id="PF00856">
    <property type="entry name" value="SET"/>
    <property type="match status" value="1"/>
</dbReference>
<dbReference type="InterPro" id="IPR001214">
    <property type="entry name" value="SET_dom"/>
</dbReference>
<evidence type="ECO:0000313" key="7">
    <source>
        <dbReference type="Proteomes" id="UP000469559"/>
    </source>
</evidence>
<evidence type="ECO:0000256" key="4">
    <source>
        <dbReference type="SAM" id="SignalP"/>
    </source>
</evidence>
<evidence type="ECO:0000256" key="2">
    <source>
        <dbReference type="PIRSR" id="PIRSR600101-2"/>
    </source>
</evidence>
<feature type="chain" id="PRO_5035735011" description="Glutathione hydrolase" evidence="4">
    <location>
        <begin position="17"/>
        <end position="878"/>
    </location>
</feature>
<dbReference type="InterPro" id="IPR000101">
    <property type="entry name" value="GGT_peptidase"/>
</dbReference>
<dbReference type="InterPro" id="IPR029055">
    <property type="entry name" value="Ntn_hydrolases_N"/>
</dbReference>
<dbReference type="EMBL" id="QGMF01000358">
    <property type="protein sequence ID" value="TVY16509.1"/>
    <property type="molecule type" value="Genomic_DNA"/>
</dbReference>
<dbReference type="InterPro" id="IPR043137">
    <property type="entry name" value="GGT_ssub_C"/>
</dbReference>
<accession>A0A8T9BD87</accession>
<dbReference type="AlphaFoldDB" id="A0A8T9BD87"/>
<evidence type="ECO:0000256" key="1">
    <source>
        <dbReference type="PIRSR" id="PIRSR600101-1"/>
    </source>
</evidence>
<feature type="binding site" evidence="2">
    <location>
        <begin position="435"/>
        <end position="436"/>
    </location>
    <ligand>
        <name>L-glutamate</name>
        <dbReference type="ChEBI" id="CHEBI:29985"/>
    </ligand>
</feature>
<gene>
    <name evidence="6" type="ORF">LARI1_G005124</name>
</gene>
<comment type="catalytic activity">
    <reaction evidence="3">
        <text>glutathione + H2O = L-cysteinylglycine + L-glutamate</text>
        <dbReference type="Rhea" id="RHEA:28807"/>
        <dbReference type="ChEBI" id="CHEBI:15377"/>
        <dbReference type="ChEBI" id="CHEBI:29985"/>
        <dbReference type="ChEBI" id="CHEBI:57925"/>
        <dbReference type="ChEBI" id="CHEBI:61694"/>
        <dbReference type="EC" id="3.4.19.13"/>
    </reaction>
</comment>
<feature type="binding site" evidence="2">
    <location>
        <begin position="383"/>
        <end position="385"/>
    </location>
    <ligand>
        <name>L-glutamate</name>
        <dbReference type="ChEBI" id="CHEBI:29985"/>
    </ligand>
</feature>
<organism evidence="6 7">
    <name type="scientific">Lachnellula arida</name>
    <dbReference type="NCBI Taxonomy" id="1316785"/>
    <lineage>
        <taxon>Eukaryota</taxon>
        <taxon>Fungi</taxon>
        <taxon>Dikarya</taxon>
        <taxon>Ascomycota</taxon>
        <taxon>Pezizomycotina</taxon>
        <taxon>Leotiomycetes</taxon>
        <taxon>Helotiales</taxon>
        <taxon>Lachnaceae</taxon>
        <taxon>Lachnellula</taxon>
    </lineage>
</organism>
<comment type="catalytic activity">
    <reaction evidence="3">
        <text>an S-substituted glutathione + H2O = an S-substituted L-cysteinylglycine + L-glutamate</text>
        <dbReference type="Rhea" id="RHEA:59468"/>
        <dbReference type="ChEBI" id="CHEBI:15377"/>
        <dbReference type="ChEBI" id="CHEBI:29985"/>
        <dbReference type="ChEBI" id="CHEBI:90779"/>
        <dbReference type="ChEBI" id="CHEBI:143103"/>
        <dbReference type="EC" id="3.4.19.13"/>
    </reaction>
</comment>
<dbReference type="GO" id="GO:0006751">
    <property type="term" value="P:glutathione catabolic process"/>
    <property type="evidence" value="ECO:0007669"/>
    <property type="project" value="UniProtKB-UniRule"/>
</dbReference>
<dbReference type="EC" id="3.4.19.13" evidence="3"/>
<dbReference type="FunFam" id="1.10.246.130:FF:000001">
    <property type="entry name" value="Gamma-glutamyltransferase 5 isoform 1"/>
    <property type="match status" value="1"/>
</dbReference>
<keyword evidence="3" id="KW-0012">Acyltransferase</keyword>
<evidence type="ECO:0000256" key="3">
    <source>
        <dbReference type="RuleBase" id="RU368068"/>
    </source>
</evidence>
<comment type="pathway">
    <text evidence="3">Sulfur metabolism; glutathione metabolism.</text>
</comment>
<dbReference type="InterPro" id="IPR046341">
    <property type="entry name" value="SET_dom_sf"/>
</dbReference>
<dbReference type="Gene3D" id="1.10.246.130">
    <property type="match status" value="1"/>
</dbReference>
<dbReference type="EC" id="2.3.2.2" evidence="3"/>
<dbReference type="PANTHER" id="PTHR11686:SF62">
    <property type="entry name" value="GLUTATHIONE HYDROLASE"/>
    <property type="match status" value="1"/>
</dbReference>
<keyword evidence="3 6" id="KW-0378">Hydrolase</keyword>
<dbReference type="GO" id="GO:0103068">
    <property type="term" value="F:leukotriene C4 gamma-glutamyl transferase activity"/>
    <property type="evidence" value="ECO:0007669"/>
    <property type="project" value="UniProtKB-EC"/>
</dbReference>
<evidence type="ECO:0000313" key="6">
    <source>
        <dbReference type="EMBL" id="TVY16509.1"/>
    </source>
</evidence>
<dbReference type="SMART" id="SM00317">
    <property type="entry name" value="SET"/>
    <property type="match status" value="1"/>
</dbReference>
<dbReference type="PANTHER" id="PTHR11686">
    <property type="entry name" value="GAMMA GLUTAMYL TRANSPEPTIDASE"/>
    <property type="match status" value="1"/>
</dbReference>
<dbReference type="GO" id="GO:0005886">
    <property type="term" value="C:plasma membrane"/>
    <property type="evidence" value="ECO:0007669"/>
    <property type="project" value="TreeGrafter"/>
</dbReference>
<evidence type="ECO:0000259" key="5">
    <source>
        <dbReference type="PROSITE" id="PS50280"/>
    </source>
</evidence>
<dbReference type="Gene3D" id="3.60.20.40">
    <property type="match status" value="2"/>
</dbReference>
<comment type="function">
    <text evidence="3">Cleaves the gamma-glutamyl peptide bond of glutathione and glutathione conjugates.</text>
</comment>
<dbReference type="PRINTS" id="PR01210">
    <property type="entry name" value="GGTRANSPTASE"/>
</dbReference>
<keyword evidence="7" id="KW-1185">Reference proteome</keyword>
<feature type="active site" description="Nucleophile" evidence="1">
    <location>
        <position position="365"/>
    </location>
</feature>
<feature type="domain" description="SET" evidence="5">
    <location>
        <begin position="633"/>
        <end position="809"/>
    </location>
</feature>
<dbReference type="SUPFAM" id="SSF82199">
    <property type="entry name" value="SET domain"/>
    <property type="match status" value="1"/>
</dbReference>
<protein>
    <recommendedName>
        <fullName evidence="3">Glutathione hydrolase</fullName>
        <ecNumber evidence="3">2.3.2.2</ecNumber>
        <ecNumber evidence="3">3.4.19.13</ecNumber>
    </recommendedName>
    <alternativeName>
        <fullName evidence="3">Gamma-glutamyltransferase</fullName>
    </alternativeName>
    <alternativeName>
        <fullName evidence="3">Gamma-glutamyltranspeptidase</fullName>
    </alternativeName>
</protein>
<dbReference type="OrthoDB" id="1081007at2759"/>
<keyword evidence="4" id="KW-0732">Signal</keyword>